<sequence>MLNKRHEIAQAIANELLPSEKEVDSAIVRSAKLMIAVVEGRRAARVCLSIGQEGLDLVAQASVKLVVARGLLAEAHVAFRKTQSEVGLDAFNYGDAAECPPPTGLAVVPSVRAA</sequence>
<name>A0ABY5MUG8_9SPHN</name>
<evidence type="ECO:0000313" key="1">
    <source>
        <dbReference type="EMBL" id="UUR08139.1"/>
    </source>
</evidence>
<accession>A0ABY5MUG8</accession>
<protein>
    <submittedName>
        <fullName evidence="1">Uncharacterized protein</fullName>
    </submittedName>
</protein>
<evidence type="ECO:0000313" key="2">
    <source>
        <dbReference type="Proteomes" id="UP000831921"/>
    </source>
</evidence>
<dbReference type="EMBL" id="CP097253">
    <property type="protein sequence ID" value="UUR08139.1"/>
    <property type="molecule type" value="Genomic_DNA"/>
</dbReference>
<dbReference type="RefSeq" id="WP_249503920.1">
    <property type="nucleotide sequence ID" value="NZ_CP097253.1"/>
</dbReference>
<proteinExistence type="predicted"/>
<keyword evidence="2" id="KW-1185">Reference proteome</keyword>
<organism evidence="1 2">
    <name type="scientific">Sphingomonas glaciei</name>
    <dbReference type="NCBI Taxonomy" id="2938948"/>
    <lineage>
        <taxon>Bacteria</taxon>
        <taxon>Pseudomonadati</taxon>
        <taxon>Pseudomonadota</taxon>
        <taxon>Alphaproteobacteria</taxon>
        <taxon>Sphingomonadales</taxon>
        <taxon>Sphingomonadaceae</taxon>
        <taxon>Sphingomonas</taxon>
    </lineage>
</organism>
<gene>
    <name evidence="1" type="ORF">M1K48_00360</name>
</gene>
<reference evidence="1 2" key="1">
    <citation type="submission" date="2022-05" db="EMBL/GenBank/DDBJ databases">
        <title>S8-45 Sphingomonas ultraviolaceadurans.</title>
        <authorList>
            <person name="Liu Y."/>
        </authorList>
    </citation>
    <scope>NUCLEOTIDE SEQUENCE [LARGE SCALE GENOMIC DNA]</scope>
    <source>
        <strain evidence="1 2">S8-45</strain>
    </source>
</reference>
<dbReference type="Proteomes" id="UP000831921">
    <property type="component" value="Chromosome"/>
</dbReference>